<dbReference type="PROSITE" id="PS51257">
    <property type="entry name" value="PROKAR_LIPOPROTEIN"/>
    <property type="match status" value="1"/>
</dbReference>
<evidence type="ECO:0000259" key="1">
    <source>
        <dbReference type="Pfam" id="PF13590"/>
    </source>
</evidence>
<dbReference type="Proteomes" id="UP001203058">
    <property type="component" value="Unassembled WGS sequence"/>
</dbReference>
<reference evidence="2 3" key="1">
    <citation type="submission" date="2022-03" db="EMBL/GenBank/DDBJ databases">
        <authorList>
            <person name="Jo J.-H."/>
            <person name="Im W.-T."/>
        </authorList>
    </citation>
    <scope>NUCLEOTIDE SEQUENCE [LARGE SCALE GENOMIC DNA]</scope>
    <source>
        <strain evidence="2 3">SM33</strain>
    </source>
</reference>
<gene>
    <name evidence="2" type="ORF">LZ016_10395</name>
</gene>
<organism evidence="2 3">
    <name type="scientific">Sphingomonas telluris</name>
    <dbReference type="NCBI Taxonomy" id="2907998"/>
    <lineage>
        <taxon>Bacteria</taxon>
        <taxon>Pseudomonadati</taxon>
        <taxon>Pseudomonadota</taxon>
        <taxon>Alphaproteobacteria</taxon>
        <taxon>Sphingomonadales</taxon>
        <taxon>Sphingomonadaceae</taxon>
        <taxon>Sphingomonas</taxon>
    </lineage>
</organism>
<protein>
    <submittedName>
        <fullName evidence="2">DUF4136 domain-containing protein</fullName>
    </submittedName>
</protein>
<dbReference type="InterPro" id="IPR025411">
    <property type="entry name" value="DUF4136"/>
</dbReference>
<comment type="caution">
    <text evidence="2">The sequence shown here is derived from an EMBL/GenBank/DDBJ whole genome shotgun (WGS) entry which is preliminary data.</text>
</comment>
<evidence type="ECO:0000313" key="2">
    <source>
        <dbReference type="EMBL" id="MCH8616508.1"/>
    </source>
</evidence>
<sequence>MRCLVLASALMLTACTTGPDISSDFDPSVNFAKYRTYSWIYTAPPEGMNPLTYERVHASIDRSLAARGYTQANPGDFAVAFTLGRRDKVQVTDFGPYGPYYPGWGWGYRWGGWAPAYRDVDVRNVTEGSLAIDFYDTTTKRPIWHGVATQEVTPGKVDQALIDTAVDATLAKFPPTTAPPR</sequence>
<dbReference type="RefSeq" id="WP_241447305.1">
    <property type="nucleotide sequence ID" value="NZ_JAKZHW010000001.1"/>
</dbReference>
<evidence type="ECO:0000313" key="3">
    <source>
        <dbReference type="Proteomes" id="UP001203058"/>
    </source>
</evidence>
<dbReference type="Gene3D" id="3.30.160.670">
    <property type="match status" value="1"/>
</dbReference>
<name>A0ABS9VNG1_9SPHN</name>
<proteinExistence type="predicted"/>
<keyword evidence="3" id="KW-1185">Reference proteome</keyword>
<feature type="domain" description="DUF4136" evidence="1">
    <location>
        <begin position="22"/>
        <end position="175"/>
    </location>
</feature>
<dbReference type="EMBL" id="JAKZHW010000001">
    <property type="protein sequence ID" value="MCH8616508.1"/>
    <property type="molecule type" value="Genomic_DNA"/>
</dbReference>
<accession>A0ABS9VNG1</accession>
<dbReference type="Pfam" id="PF13590">
    <property type="entry name" value="DUF4136"/>
    <property type="match status" value="1"/>
</dbReference>